<proteinExistence type="predicted"/>
<evidence type="ECO:0000313" key="3">
    <source>
        <dbReference type="Proteomes" id="UP000568877"/>
    </source>
</evidence>
<gene>
    <name evidence="2" type="ORF">HKBW3S42_01856</name>
</gene>
<dbReference type="Proteomes" id="UP000568877">
    <property type="component" value="Unassembled WGS sequence"/>
</dbReference>
<dbReference type="InterPro" id="IPR036291">
    <property type="entry name" value="NAD(P)-bd_dom_sf"/>
</dbReference>
<accession>A0A6V8PLM4</accession>
<dbReference type="Pfam" id="PF16363">
    <property type="entry name" value="GDP_Man_Dehyd"/>
    <property type="match status" value="1"/>
</dbReference>
<protein>
    <submittedName>
        <fullName evidence="2">CDP-glucose 4,6-dehydratase</fullName>
    </submittedName>
</protein>
<evidence type="ECO:0000313" key="2">
    <source>
        <dbReference type="EMBL" id="GFP33519.1"/>
    </source>
</evidence>
<reference evidence="2 3" key="1">
    <citation type="journal article" date="2020" name="Front. Microbiol.">
        <title>Single-cell genomics of novel Actinobacteria with the Wood-Ljungdahl pathway discovered in a serpentinizing system.</title>
        <authorList>
            <person name="Merino N."/>
            <person name="Kawai M."/>
            <person name="Boyd E.S."/>
            <person name="Colman D.R."/>
            <person name="McGlynn S.E."/>
            <person name="Nealson K.H."/>
            <person name="Kurokawa K."/>
            <person name="Hongoh Y."/>
        </authorList>
    </citation>
    <scope>NUCLEOTIDE SEQUENCE [LARGE SCALE GENOMIC DNA]</scope>
    <source>
        <strain evidence="2 3">S42</strain>
    </source>
</reference>
<dbReference type="EMBL" id="BLSA01000532">
    <property type="protein sequence ID" value="GFP33519.1"/>
    <property type="molecule type" value="Genomic_DNA"/>
</dbReference>
<feature type="domain" description="NAD(P)-binding" evidence="1">
    <location>
        <begin position="12"/>
        <end position="133"/>
    </location>
</feature>
<comment type="caution">
    <text evidence="2">The sequence shown here is derived from an EMBL/GenBank/DDBJ whole genome shotgun (WGS) entry which is preliminary data.</text>
</comment>
<sequence length="149" mass="17283">MFNNRYSGKRVLITGHTGYKGSWLALWLKEFGAEVIGYALQPPTDPNHFELLKLDMISIIGDIRDREKLINVVKFHKPEIVFHLAAQPLVRYSYKNPVETFETNVMGTINIFEACKQTESVRAIVNITSDKCYKNREWVWGYRENDPMG</sequence>
<name>A0A6V8PLM4_9ACTN</name>
<organism evidence="2 3">
    <name type="scientific">Candidatus Hakubella thermalkaliphila</name>
    <dbReference type="NCBI Taxonomy" id="2754717"/>
    <lineage>
        <taxon>Bacteria</taxon>
        <taxon>Bacillati</taxon>
        <taxon>Actinomycetota</taxon>
        <taxon>Actinomycetota incertae sedis</taxon>
        <taxon>Candidatus Hakubellales</taxon>
        <taxon>Candidatus Hakubellaceae</taxon>
        <taxon>Candidatus Hakubella</taxon>
    </lineage>
</organism>
<evidence type="ECO:0000259" key="1">
    <source>
        <dbReference type="Pfam" id="PF16363"/>
    </source>
</evidence>
<dbReference type="InterPro" id="IPR016040">
    <property type="entry name" value="NAD(P)-bd_dom"/>
</dbReference>
<dbReference type="PANTHER" id="PTHR43000">
    <property type="entry name" value="DTDP-D-GLUCOSE 4,6-DEHYDRATASE-RELATED"/>
    <property type="match status" value="1"/>
</dbReference>
<dbReference type="Gene3D" id="3.40.50.720">
    <property type="entry name" value="NAD(P)-binding Rossmann-like Domain"/>
    <property type="match status" value="1"/>
</dbReference>
<feature type="non-terminal residue" evidence="2">
    <location>
        <position position="149"/>
    </location>
</feature>
<dbReference type="AlphaFoldDB" id="A0A6V8PLM4"/>
<dbReference type="SUPFAM" id="SSF51735">
    <property type="entry name" value="NAD(P)-binding Rossmann-fold domains"/>
    <property type="match status" value="1"/>
</dbReference>